<dbReference type="InterPro" id="IPR012338">
    <property type="entry name" value="Beta-lactam/transpept-like"/>
</dbReference>
<keyword evidence="6 9" id="KW-0378">Hydrolase</keyword>
<keyword evidence="8 9" id="KW-0046">Antibiotic resistance</keyword>
<evidence type="ECO:0000256" key="2">
    <source>
        <dbReference type="ARBA" id="ARBA00007171"/>
    </source>
</evidence>
<dbReference type="Pfam" id="PF03717">
    <property type="entry name" value="PBP_dimer"/>
    <property type="match status" value="1"/>
</dbReference>
<evidence type="ECO:0000259" key="11">
    <source>
        <dbReference type="Pfam" id="PF03717"/>
    </source>
</evidence>
<dbReference type="SUPFAM" id="SSF56519">
    <property type="entry name" value="Penicillin binding protein dimerisation domain"/>
    <property type="match status" value="1"/>
</dbReference>
<organism evidence="12 13">
    <name type="scientific">Isoptericola luteus</name>
    <dbReference type="NCBI Taxonomy" id="2879484"/>
    <lineage>
        <taxon>Bacteria</taxon>
        <taxon>Bacillati</taxon>
        <taxon>Actinomycetota</taxon>
        <taxon>Actinomycetes</taxon>
        <taxon>Micrococcales</taxon>
        <taxon>Promicromonosporaceae</taxon>
        <taxon>Isoptericola</taxon>
    </lineage>
</organism>
<comment type="catalytic activity">
    <reaction evidence="9">
        <text>a beta-lactam + H2O = a substituted beta-amino acid</text>
        <dbReference type="Rhea" id="RHEA:20401"/>
        <dbReference type="ChEBI" id="CHEBI:15377"/>
        <dbReference type="ChEBI" id="CHEBI:35627"/>
        <dbReference type="ChEBI" id="CHEBI:140347"/>
        <dbReference type="EC" id="3.5.2.6"/>
    </reaction>
</comment>
<dbReference type="EMBL" id="JAIXCQ010000010">
    <property type="protein sequence ID" value="MCA5894482.1"/>
    <property type="molecule type" value="Genomic_DNA"/>
</dbReference>
<dbReference type="PANTHER" id="PTHR30627">
    <property type="entry name" value="PEPTIDOGLYCAN D,D-TRANSPEPTIDASE"/>
    <property type="match status" value="1"/>
</dbReference>
<dbReference type="InterPro" id="IPR050515">
    <property type="entry name" value="Beta-lactam/transpept"/>
</dbReference>
<evidence type="ECO:0000256" key="6">
    <source>
        <dbReference type="ARBA" id="ARBA00022801"/>
    </source>
</evidence>
<evidence type="ECO:0000256" key="3">
    <source>
        <dbReference type="ARBA" id="ARBA00007898"/>
    </source>
</evidence>
<name>A0ABS7ZHJ3_9MICO</name>
<comment type="caution">
    <text evidence="12">The sequence shown here is derived from an EMBL/GenBank/DDBJ whole genome shotgun (WGS) entry which is preliminary data.</text>
</comment>
<comment type="similarity">
    <text evidence="3 9">Belongs to the class-D beta-lactamase family.</text>
</comment>
<evidence type="ECO:0000256" key="4">
    <source>
        <dbReference type="ARBA" id="ARBA00012865"/>
    </source>
</evidence>
<dbReference type="Proteomes" id="UP001319870">
    <property type="component" value="Unassembled WGS sequence"/>
</dbReference>
<sequence length="652" mass="66968">MASAPLLLLLGACSGPDRPPVDGVTDALVAALSARDLSGLPMRVGGSVDAQTQLDQILEPLEKATGERTRSVTVADVGSAVEEDGNVTVPVTLDWTWELAQGTTWDYDTTVDLAYVPPAASDDEGSWQVVWRPDVLVPDLAPGERLKVRKLGADRADVLDGADEPMVTARDVWHLGVDKTLVEGLGLESAARGLAVLVGIEPNEYFAKVEAAGDKAFVKAITVRDVDAGVDFTVDEARAIPGVRAIDDTLELAPYGSFAAPVLGRSGEATKEIIAESEGRVQAGDVAGLTGLQRQYDEQLAGVPGVVVQVVSPDGSAKALDGSAAAADEEEPRDLFRVDAVDGTPVRTTLDVDVQTRAEDVLDDVDPASAIVAIEPSTGEVLAAASGPGSEGWSTATLGQYPPGSTFKIVDALAMQRAGLTADSPVRCSDTITVDGRTFGNVPGYPASALGKVPLSKAFAHSCNTAMIAQRDVVSQADLAAAATGLGLVGDKAATAALGVPAFLGAVPSEAGETEHAASLIGQGKVQTSPLGMATVAAGVVAGAPVHPVLVRPAEDAEAPETPKGAVTKDEAAVIRDLMHGVVTDGSADILRDVDGVLGAKTGTAQYGDGSKQHVWMVAIMKDLAVAVFVEDGHRGSDTAGPLMHEFLESVG</sequence>
<protein>
    <recommendedName>
        <fullName evidence="4 9">Beta-lactamase</fullName>
        <ecNumber evidence="4 9">3.5.2.6</ecNumber>
    </recommendedName>
</protein>
<evidence type="ECO:0000256" key="7">
    <source>
        <dbReference type="ARBA" id="ARBA00023136"/>
    </source>
</evidence>
<evidence type="ECO:0000256" key="5">
    <source>
        <dbReference type="ARBA" id="ARBA00022729"/>
    </source>
</evidence>
<proteinExistence type="inferred from homology"/>
<feature type="domain" description="Penicillin-binding protein transpeptidase" evidence="10">
    <location>
        <begin position="370"/>
        <end position="648"/>
    </location>
</feature>
<keyword evidence="13" id="KW-1185">Reference proteome</keyword>
<evidence type="ECO:0000313" key="12">
    <source>
        <dbReference type="EMBL" id="MCA5894482.1"/>
    </source>
</evidence>
<dbReference type="InterPro" id="IPR002137">
    <property type="entry name" value="Beta-lactam_class-D_AS"/>
</dbReference>
<comment type="similarity">
    <text evidence="2">Belongs to the transpeptidase family.</text>
</comment>
<evidence type="ECO:0000256" key="9">
    <source>
        <dbReference type="RuleBase" id="RU361140"/>
    </source>
</evidence>
<evidence type="ECO:0000256" key="1">
    <source>
        <dbReference type="ARBA" id="ARBA00004370"/>
    </source>
</evidence>
<dbReference type="EC" id="3.5.2.6" evidence="4 9"/>
<dbReference type="InterPro" id="IPR001460">
    <property type="entry name" value="PCN-bd_Tpept"/>
</dbReference>
<evidence type="ECO:0000256" key="8">
    <source>
        <dbReference type="ARBA" id="ARBA00023251"/>
    </source>
</evidence>
<keyword evidence="7" id="KW-0472">Membrane</keyword>
<reference evidence="12 13" key="1">
    <citation type="submission" date="2021-09" db="EMBL/GenBank/DDBJ databases">
        <title>Isoptericola luteus sp. nov., a novel bacterium isolated from Harbin, the capital city of Heilongjiang province.</title>
        <authorList>
            <person name="Li J."/>
        </authorList>
    </citation>
    <scope>NUCLEOTIDE SEQUENCE [LARGE SCALE GENOMIC DNA]</scope>
    <source>
        <strain evidence="12 13">NEAU-Y5</strain>
    </source>
</reference>
<dbReference type="InterPro" id="IPR036138">
    <property type="entry name" value="PBP_dimer_sf"/>
</dbReference>
<keyword evidence="5" id="KW-0732">Signal</keyword>
<dbReference type="Gene3D" id="3.40.710.10">
    <property type="entry name" value="DD-peptidase/beta-lactamase superfamily"/>
    <property type="match status" value="1"/>
</dbReference>
<dbReference type="SUPFAM" id="SSF56601">
    <property type="entry name" value="beta-lactamase/transpeptidase-like"/>
    <property type="match status" value="1"/>
</dbReference>
<dbReference type="PANTHER" id="PTHR30627:SF24">
    <property type="entry name" value="PENICILLIN-BINDING PROTEIN 4B"/>
    <property type="match status" value="1"/>
</dbReference>
<evidence type="ECO:0000259" key="10">
    <source>
        <dbReference type="Pfam" id="PF00905"/>
    </source>
</evidence>
<dbReference type="Pfam" id="PF00905">
    <property type="entry name" value="Transpeptidase"/>
    <property type="match status" value="1"/>
</dbReference>
<dbReference type="RefSeq" id="WP_225566247.1">
    <property type="nucleotide sequence ID" value="NZ_JAIXCQ010000010.1"/>
</dbReference>
<feature type="domain" description="Penicillin-binding protein dimerisation" evidence="11">
    <location>
        <begin position="152"/>
        <end position="316"/>
    </location>
</feature>
<dbReference type="PROSITE" id="PS00337">
    <property type="entry name" value="BETA_LACTAMASE_D"/>
    <property type="match status" value="1"/>
</dbReference>
<dbReference type="InterPro" id="IPR005311">
    <property type="entry name" value="PBP_dimer"/>
</dbReference>
<evidence type="ECO:0000313" key="13">
    <source>
        <dbReference type="Proteomes" id="UP001319870"/>
    </source>
</evidence>
<dbReference type="Gene3D" id="3.90.1310.10">
    <property type="entry name" value="Penicillin-binding protein 2a (Domain 2)"/>
    <property type="match status" value="1"/>
</dbReference>
<gene>
    <name evidence="12" type="ORF">LEP48_14165</name>
</gene>
<accession>A0ABS7ZHJ3</accession>
<comment type="subcellular location">
    <subcellularLocation>
        <location evidence="1">Membrane</location>
    </subcellularLocation>
</comment>